<organism evidence="1 2">
    <name type="scientific">Etheostoma spectabile</name>
    <name type="common">orangethroat darter</name>
    <dbReference type="NCBI Taxonomy" id="54343"/>
    <lineage>
        <taxon>Eukaryota</taxon>
        <taxon>Metazoa</taxon>
        <taxon>Chordata</taxon>
        <taxon>Craniata</taxon>
        <taxon>Vertebrata</taxon>
        <taxon>Euteleostomi</taxon>
        <taxon>Actinopterygii</taxon>
        <taxon>Neopterygii</taxon>
        <taxon>Teleostei</taxon>
        <taxon>Neoteleostei</taxon>
        <taxon>Acanthomorphata</taxon>
        <taxon>Eupercaria</taxon>
        <taxon>Perciformes</taxon>
        <taxon>Percoidei</taxon>
        <taxon>Percidae</taxon>
        <taxon>Etheostomatinae</taxon>
        <taxon>Etheostoma</taxon>
    </lineage>
</organism>
<protein>
    <submittedName>
        <fullName evidence="1">Uncharacterized protein</fullName>
    </submittedName>
</protein>
<evidence type="ECO:0000313" key="2">
    <source>
        <dbReference type="Proteomes" id="UP000327493"/>
    </source>
</evidence>
<reference evidence="1 2" key="1">
    <citation type="submission" date="2019-08" db="EMBL/GenBank/DDBJ databases">
        <title>A chromosome-level genome assembly, high-density linkage maps, and genome scans reveal the genomic architecture of hybrid incompatibilities underlying speciation via character displacement in darters (Percidae: Etheostominae).</title>
        <authorList>
            <person name="Moran R.L."/>
            <person name="Catchen J.M."/>
            <person name="Fuller R.C."/>
        </authorList>
    </citation>
    <scope>NUCLEOTIDE SEQUENCE [LARGE SCALE GENOMIC DNA]</scope>
    <source>
        <strain evidence="1">EspeVRDwgs_2016</strain>
        <tissue evidence="1">Muscle</tissue>
    </source>
</reference>
<sequence>MLFVRGDGVVLVAPPRQGGLNPDPLPGPRKRCDSWGLLLSGLARIQTMFCSSQESSTRYGQRGPIPISLYLGNYQIDFAVMDVISGDEIFHWFPFS</sequence>
<accession>A0A5J5DJZ7</accession>
<dbReference type="AlphaFoldDB" id="A0A5J5DJZ7"/>
<proteinExistence type="predicted"/>
<evidence type="ECO:0000313" key="1">
    <source>
        <dbReference type="EMBL" id="KAA8593588.1"/>
    </source>
</evidence>
<comment type="caution">
    <text evidence="1">The sequence shown here is derived from an EMBL/GenBank/DDBJ whole genome shotgun (WGS) entry which is preliminary data.</text>
</comment>
<gene>
    <name evidence="1" type="ORF">FQN60_009704</name>
</gene>
<dbReference type="Proteomes" id="UP000327493">
    <property type="component" value="Chromosome 4"/>
</dbReference>
<name>A0A5J5DJZ7_9PERO</name>
<dbReference type="EMBL" id="VOFY01000004">
    <property type="protein sequence ID" value="KAA8593588.1"/>
    <property type="molecule type" value="Genomic_DNA"/>
</dbReference>
<keyword evidence="2" id="KW-1185">Reference proteome</keyword>